<dbReference type="EMBL" id="REGN01000891">
    <property type="protein sequence ID" value="RNA38295.1"/>
    <property type="molecule type" value="Genomic_DNA"/>
</dbReference>
<accession>A0A3M7SRI6</accession>
<organism evidence="3 4">
    <name type="scientific">Brachionus plicatilis</name>
    <name type="common">Marine rotifer</name>
    <name type="synonym">Brachionus muelleri</name>
    <dbReference type="NCBI Taxonomy" id="10195"/>
    <lineage>
        <taxon>Eukaryota</taxon>
        <taxon>Metazoa</taxon>
        <taxon>Spiralia</taxon>
        <taxon>Gnathifera</taxon>
        <taxon>Rotifera</taxon>
        <taxon>Eurotatoria</taxon>
        <taxon>Monogononta</taxon>
        <taxon>Pseudotrocha</taxon>
        <taxon>Ploima</taxon>
        <taxon>Brachionidae</taxon>
        <taxon>Brachionus</taxon>
    </lineage>
</organism>
<keyword evidence="2" id="KW-0732">Signal</keyword>
<keyword evidence="4" id="KW-1185">Reference proteome</keyword>
<comment type="caution">
    <text evidence="3">The sequence shown here is derived from an EMBL/GenBank/DDBJ whole genome shotgun (WGS) entry which is preliminary data.</text>
</comment>
<evidence type="ECO:0000256" key="1">
    <source>
        <dbReference type="SAM" id="Phobius"/>
    </source>
</evidence>
<feature type="transmembrane region" description="Helical" evidence="1">
    <location>
        <begin position="65"/>
        <end position="86"/>
    </location>
</feature>
<feature type="chain" id="PRO_5018326413" evidence="2">
    <location>
        <begin position="25"/>
        <end position="167"/>
    </location>
</feature>
<sequence length="167" mass="18827">MVGKIGILFIFLISEFLGIEGTLCEYYPFHPKNKTVSYIDCENECCGGTLPVTKENLCCLTKKLWIIYPIVAICVAITFIIILIILCTKYKRPKKRVSSHQVANQVSGNLNNGFEPEMFSVQKNDLPPAYDEIVFFQKSKSTVEIKNESDQILPVLPGMICPSNDKK</sequence>
<evidence type="ECO:0000313" key="3">
    <source>
        <dbReference type="EMBL" id="RNA38295.1"/>
    </source>
</evidence>
<gene>
    <name evidence="3" type="ORF">BpHYR1_041560</name>
</gene>
<keyword evidence="1" id="KW-0472">Membrane</keyword>
<evidence type="ECO:0000313" key="4">
    <source>
        <dbReference type="Proteomes" id="UP000276133"/>
    </source>
</evidence>
<keyword evidence="1" id="KW-0812">Transmembrane</keyword>
<keyword evidence="1" id="KW-1133">Transmembrane helix</keyword>
<protein>
    <submittedName>
        <fullName evidence="3">Uncharacterized protein</fullName>
    </submittedName>
</protein>
<dbReference type="Proteomes" id="UP000276133">
    <property type="component" value="Unassembled WGS sequence"/>
</dbReference>
<feature type="signal peptide" evidence="2">
    <location>
        <begin position="1"/>
        <end position="24"/>
    </location>
</feature>
<dbReference type="AlphaFoldDB" id="A0A3M7SRI6"/>
<reference evidence="3 4" key="1">
    <citation type="journal article" date="2018" name="Sci. Rep.">
        <title>Genomic signatures of local adaptation to the degree of environmental predictability in rotifers.</title>
        <authorList>
            <person name="Franch-Gras L."/>
            <person name="Hahn C."/>
            <person name="Garcia-Roger E.M."/>
            <person name="Carmona M.J."/>
            <person name="Serra M."/>
            <person name="Gomez A."/>
        </authorList>
    </citation>
    <scope>NUCLEOTIDE SEQUENCE [LARGE SCALE GENOMIC DNA]</scope>
    <source>
        <strain evidence="3">HYR1</strain>
    </source>
</reference>
<evidence type="ECO:0000256" key="2">
    <source>
        <dbReference type="SAM" id="SignalP"/>
    </source>
</evidence>
<proteinExistence type="predicted"/>
<name>A0A3M7SRI6_BRAPC</name>
<dbReference type="OrthoDB" id="10495669at2759"/>